<accession>A0A1I8P4S2</accession>
<feature type="compositionally biased region" description="Basic and acidic residues" evidence="12">
    <location>
        <begin position="350"/>
        <end position="374"/>
    </location>
</feature>
<keyword evidence="4" id="KW-0433">Leucine-rich repeat</keyword>
<feature type="compositionally biased region" description="Basic and acidic residues" evidence="12">
    <location>
        <begin position="1239"/>
        <end position="1260"/>
    </location>
</feature>
<dbReference type="PANTHER" id="PTHR45973">
    <property type="entry name" value="PROTEIN PHOSPHATASE 1 REGULATORY SUBUNIT SDS22-RELATED"/>
    <property type="match status" value="1"/>
</dbReference>
<keyword evidence="14" id="KW-1185">Reference proteome</keyword>
<dbReference type="SMART" id="SM00365">
    <property type="entry name" value="LRR_SD22"/>
    <property type="match status" value="4"/>
</dbReference>
<comment type="subcellular location">
    <subcellularLocation>
        <location evidence="2">Cell projection</location>
        <location evidence="2">Cilium</location>
    </subcellularLocation>
</comment>
<comment type="function">
    <text evidence="1">Cilium-specific protein required for cilia structures.</text>
</comment>
<dbReference type="Proteomes" id="UP000095300">
    <property type="component" value="Unassembled WGS sequence"/>
</dbReference>
<dbReference type="GO" id="GO:0070840">
    <property type="term" value="F:dynein complex binding"/>
    <property type="evidence" value="ECO:0007669"/>
    <property type="project" value="TreeGrafter"/>
</dbReference>
<gene>
    <name evidence="13" type="primary">106084410</name>
</gene>
<keyword evidence="7" id="KW-0966">Cell projection</keyword>
<protein>
    <recommendedName>
        <fullName evidence="8">Dynein axonemal assembly factor 1 homolog</fullName>
    </recommendedName>
    <alternativeName>
        <fullName evidence="10">Defective transmitter-recycling protein</fullName>
    </alternativeName>
    <alternativeName>
        <fullName evidence="9">Leucine-rich repeat-containing protein 50 homolog</fullName>
    </alternativeName>
</protein>
<feature type="compositionally biased region" description="Basic and acidic residues" evidence="12">
    <location>
        <begin position="1099"/>
        <end position="1127"/>
    </location>
</feature>
<keyword evidence="11" id="KW-0175">Coiled coil</keyword>
<sequence length="2638" mass="301935">MSHTLKKSNETKEIGGLNRITKKKLLELCKKDKLYQTPSLNDVLYLHYQGFQSIESLEDYTELKCLWLECNAISEIQGLENQTKLKCLYLQSNLIKKIDNLDPCKELDTINLSQNHIRKIENVGIDILPVLNTLNISSNYLKDCEGLRELENCKNLSVLDLSNNRIDDILVVKVFARMPELKVLVLQGNPVVSKIPQYRKTLILECKKLTYLDSRPVFPKDRACAEAWKRGGYEEERKENERWNRKERRKMRDSVNATIKMRNKFRKPEDHVSLLVSSDSEEDIVKAKRICQQKQLDASVNMELGIWEEVAGDDSKTELYLSSDVNESPSTSSANSSSDSSTALVSDLSTKCHELGEQSKKEEPKGVEVENGEGEIRTLAEKQNMGEILKFIKKTNQEEKVLEVKQKEKYGVEEIKQFELESNYKAENTEGRNKESKDVGEVEVLEKVSGDVETFEVMSHEALSKSIDKISTRRVNLEIECNEDAPSEISMKAQKSVHINDESSAIESMKDSSHIRDEISPRRVYLHIETNEVAPRDILEQAASNYKSMQSALEIQESSVIDPILNETLKVINPIAMQATIETNDKISSTLPKATNEENYDALDNLEKTMAMLKPDIAQSDITTADLRDIKEKSPCQMEYENECKAVNTQLKKDFEEMFSNMDIHLNQFKKDQEERHEIMELLFSQKPKAAGEEITGSSSDENVERNVKEIEGMVDQWDRETKLNDFEREQLKERVYVNTNNLREQIRKEGVHIEENESKGNCKDNADIEEQENLEENMLMREKHENELLPTKTAQEFLDDDFEYNPLDVTSLTRASNHALTSFERETKVLRNLLSKLEQENNELYEELNDLEETAKIIEKIDEREHKEMKENGHHSKIEEKEIKVNNGLRDQEETNFKEKEMEDKKESEVMEDTEILTETCENHAAVNPIDIEMQIRENAERPDETQESQPKNDLNNIREATGQEIEIECGNLRDMTQESMEKIRQDIPYKNKAKTQEISKPTDHKKENDFCNEFEGSDISINNEKEIQKNAKELKQENVFNNQRETIGREKEKHVEFEDKRNKENNFSDISYKNKREIQVHAIVKEQSNQREIIGREKEQGVDTEEEVKKDSQIAKSQEDPEKHLPNISFKTMRKICEIEEVKENNKENYLNSQTEALDKEIANGNDIEKEQRQMSQFPLPKRENSPENSNKMNNKSKKDISSSMISKANEEYSEKITQEILNDIIDYSSLKTPQAKPHDLPTTDPKNHDSDHEEEVKQNANKPQLPLTGTIHAVLESLGDIFKKIDLKPIKRLQSVAPTDAEKAVCYKNLLENHKLKEFNQDTPESLDKLLNDYRNQEIQDVQEMVERVYAQKEEYDGTIELIDGRLMVLDKESGQIKRELSSQKFNNDHEFSDADYETAESDDEGACCRKTRKGKAKHKMQFIYNTLSVNRVPEHCESDGEEFHSLDPQPEFSIYENIHKEFFNNLSLEHLNLSPQDEDHLNLCSRSYHELKHLLTLNEEHTTLNDKEIELLETIKGRAYQAQKNDDNYALTDSKTDEYRLWEKRLQKSAKRERQNLEFETNSDNSSNKTYTIYEEGNVFQSVSSHRYDCHSNVTQSDFSHNDDFSSDFSYNNASQGDISCSRVSYSDVFHNHASHSDVAHSDVSHSVFSLRHVPHSNVSHGDVFHCVDSLSDAPLSEVLNSNVSPSNVSQIDVCNHDASYSEVSLSNASSKKCNENEKIESDINVDYEVMKATLQKAFEGNNDKEDAILENSACPLGHLSPILWSHNLGRKYYSDLKYGDNFEDSGLSSINNVILRCEDNACSLSYSLPIEKSGQDEMKEEELPGAPVEDFLQHNQTVVSIEDMEQHDNTADITLCQEEDEIVFGGEILNSQDLWENPTTSYDVKTNENVIPYKTLLNTGKDSLGEIKLDSSFDNKSIKDNKNQNPGISDTNSLEIYKNSQIYNKPVSEELHLQNQEFLPLEKITKNLKINIEENLTIPEIESQNQLTSLRKDNKYQSEKTLGTFLNSSPSLENITNTALKTSQHHKSDETLNSQDLSANLITNNDMMAGENVTTMNLILSPSHDTVRKTLLDSSYNQMGIQACKNQNPAIDDYNSPDFFKNSQTNSVPVSKEINLQNQEFLPLEKITTNLKINIEENLRIPEIESQNELTSLLTGDRYQSSETNSPHSTHFEEKIQNAKNIELKTSQHQKPHETLNSQDLSANPITHKDMMAGENVTTYINLLKPSDVTTKEILSWPSFNQVDAGKCNIEDTGILDSQDSLENSIANNDMIKGENVTTYINLLKPSIDTKKENLPCNQVDVRECYTKDAGIGHSKSPEIHENSQTSTNSVSKEENPQCNEFLTSGDLFNNFKINVTQHSKIPEVDNTIIPTSPGVDEKSQTKEIIPTSSNFLYNSKNTKENLENNCYDNEFNKSQLFSKNPIKFPCAPKSSTNIENPQAFPLQFPNKTKETQERDFNIPHEKDMKTFIYPTNNEETPKTNNPNDETTDNQIPSNFKNAPHSIVKFTTATQISFMPPTNSIENNETTTFCTNCQMKLSNDNDTLQEASMEIPIINNQEEEIAINLAENYQVSDMASCQDNACTGGTPQSCIFDNDFTANAHEVDILECNLEILDCNEDVIDSITVNAEVRYEI</sequence>
<feature type="region of interest" description="Disordered" evidence="12">
    <location>
        <begin position="323"/>
        <end position="374"/>
    </location>
</feature>
<evidence type="ECO:0000256" key="1">
    <source>
        <dbReference type="ARBA" id="ARBA00003843"/>
    </source>
</evidence>
<evidence type="ECO:0000256" key="6">
    <source>
        <dbReference type="ARBA" id="ARBA00023069"/>
    </source>
</evidence>
<dbReference type="InterPro" id="IPR050576">
    <property type="entry name" value="Cilia_flagella_integrity"/>
</dbReference>
<dbReference type="Pfam" id="PF14580">
    <property type="entry name" value="LRR_9"/>
    <property type="match status" value="1"/>
</dbReference>
<keyword evidence="5" id="KW-0677">Repeat</keyword>
<feature type="region of interest" description="Disordered" evidence="12">
    <location>
        <begin position="1099"/>
        <end position="1129"/>
    </location>
</feature>
<evidence type="ECO:0000256" key="10">
    <source>
        <dbReference type="ARBA" id="ARBA00031862"/>
    </source>
</evidence>
<dbReference type="FunFam" id="3.80.10.10:FF:000166">
    <property type="entry name" value="Dynein assembly factor 1, axonemal"/>
    <property type="match status" value="1"/>
</dbReference>
<dbReference type="InterPro" id="IPR001611">
    <property type="entry name" value="Leu-rich_rpt"/>
</dbReference>
<evidence type="ECO:0000256" key="3">
    <source>
        <dbReference type="ARBA" id="ARBA00006453"/>
    </source>
</evidence>
<evidence type="ECO:0000256" key="11">
    <source>
        <dbReference type="SAM" id="Coils"/>
    </source>
</evidence>
<organism evidence="13 14">
    <name type="scientific">Stomoxys calcitrans</name>
    <name type="common">Stable fly</name>
    <name type="synonym">Conops calcitrans</name>
    <dbReference type="NCBI Taxonomy" id="35570"/>
    <lineage>
        <taxon>Eukaryota</taxon>
        <taxon>Metazoa</taxon>
        <taxon>Ecdysozoa</taxon>
        <taxon>Arthropoda</taxon>
        <taxon>Hexapoda</taxon>
        <taxon>Insecta</taxon>
        <taxon>Pterygota</taxon>
        <taxon>Neoptera</taxon>
        <taxon>Endopterygota</taxon>
        <taxon>Diptera</taxon>
        <taxon>Brachycera</taxon>
        <taxon>Muscomorpha</taxon>
        <taxon>Muscoidea</taxon>
        <taxon>Muscidae</taxon>
        <taxon>Stomoxys</taxon>
    </lineage>
</organism>
<evidence type="ECO:0000256" key="7">
    <source>
        <dbReference type="ARBA" id="ARBA00023273"/>
    </source>
</evidence>
<evidence type="ECO:0000256" key="9">
    <source>
        <dbReference type="ARBA" id="ARBA00030843"/>
    </source>
</evidence>
<feature type="region of interest" description="Disordered" evidence="12">
    <location>
        <begin position="1152"/>
        <end position="1205"/>
    </location>
</feature>
<proteinExistence type="inferred from homology"/>
<dbReference type="VEuPathDB" id="VectorBase:SCAU004825"/>
<dbReference type="InterPro" id="IPR032675">
    <property type="entry name" value="LRR_dom_sf"/>
</dbReference>
<dbReference type="Gene3D" id="3.80.10.10">
    <property type="entry name" value="Ribonuclease Inhibitor"/>
    <property type="match status" value="2"/>
</dbReference>
<dbReference type="PROSITE" id="PS51450">
    <property type="entry name" value="LRR"/>
    <property type="match status" value="4"/>
</dbReference>
<dbReference type="PANTHER" id="PTHR45973:SF9">
    <property type="entry name" value="LEUCINE-RICH REPEAT-CONTAINING PROTEIN 46"/>
    <property type="match status" value="1"/>
</dbReference>
<feature type="region of interest" description="Disordered" evidence="12">
    <location>
        <begin position="2317"/>
        <end position="2339"/>
    </location>
</feature>
<evidence type="ECO:0000313" key="13">
    <source>
        <dbReference type="EnsemblMetazoa" id="SCAU004825-PA"/>
    </source>
</evidence>
<dbReference type="OrthoDB" id="1904536at2759"/>
<feature type="compositionally biased region" description="Low complexity" evidence="12">
    <location>
        <begin position="325"/>
        <end position="349"/>
    </location>
</feature>
<name>A0A1I8P4S2_STOCA</name>
<feature type="region of interest" description="Disordered" evidence="12">
    <location>
        <begin position="941"/>
        <end position="960"/>
    </location>
</feature>
<dbReference type="STRING" id="35570.A0A1I8P4S2"/>
<dbReference type="GO" id="GO:0005930">
    <property type="term" value="C:axoneme"/>
    <property type="evidence" value="ECO:0007669"/>
    <property type="project" value="TreeGrafter"/>
</dbReference>
<dbReference type="FunFam" id="3.80.10.10:FF:000331">
    <property type="entry name" value="Dynein assembly factor 1, axonemal homolog"/>
    <property type="match status" value="1"/>
</dbReference>
<keyword evidence="6" id="KW-0969">Cilium</keyword>
<feature type="compositionally biased region" description="Basic and acidic residues" evidence="12">
    <location>
        <begin position="1159"/>
        <end position="1175"/>
    </location>
</feature>
<evidence type="ECO:0000256" key="12">
    <source>
        <dbReference type="SAM" id="MobiDB-lite"/>
    </source>
</evidence>
<dbReference type="GO" id="GO:0035082">
    <property type="term" value="P:axoneme assembly"/>
    <property type="evidence" value="ECO:0007669"/>
    <property type="project" value="TreeGrafter"/>
</dbReference>
<evidence type="ECO:0000256" key="4">
    <source>
        <dbReference type="ARBA" id="ARBA00022614"/>
    </source>
</evidence>
<dbReference type="SUPFAM" id="SSF52075">
    <property type="entry name" value="Outer arm dynein light chain 1"/>
    <property type="match status" value="1"/>
</dbReference>
<evidence type="ECO:0000313" key="14">
    <source>
        <dbReference type="Proteomes" id="UP000095300"/>
    </source>
</evidence>
<dbReference type="EnsemblMetazoa" id="SCAU004825-RA">
    <property type="protein sequence ID" value="SCAU004825-PA"/>
    <property type="gene ID" value="SCAU004825"/>
</dbReference>
<comment type="similarity">
    <text evidence="3">Belongs to the DNAAF1 family.</text>
</comment>
<evidence type="ECO:0000256" key="5">
    <source>
        <dbReference type="ARBA" id="ARBA00022737"/>
    </source>
</evidence>
<feature type="compositionally biased region" description="Polar residues" evidence="12">
    <location>
        <begin position="2328"/>
        <end position="2339"/>
    </location>
</feature>
<evidence type="ECO:0000256" key="8">
    <source>
        <dbReference type="ARBA" id="ARBA00024433"/>
    </source>
</evidence>
<feature type="region of interest" description="Disordered" evidence="12">
    <location>
        <begin position="1234"/>
        <end position="1263"/>
    </location>
</feature>
<evidence type="ECO:0000256" key="2">
    <source>
        <dbReference type="ARBA" id="ARBA00004138"/>
    </source>
</evidence>
<dbReference type="KEGG" id="scac:106084410"/>
<reference evidence="13" key="1">
    <citation type="submission" date="2020-05" db="UniProtKB">
        <authorList>
            <consortium name="EnsemblMetazoa"/>
        </authorList>
    </citation>
    <scope>IDENTIFICATION</scope>
    <source>
        <strain evidence="13">USDA</strain>
    </source>
</reference>
<feature type="coiled-coil region" evidence="11">
    <location>
        <begin position="821"/>
        <end position="862"/>
    </location>
</feature>